<feature type="region of interest" description="Disordered" evidence="1">
    <location>
        <begin position="1"/>
        <end position="26"/>
    </location>
</feature>
<dbReference type="STRING" id="441620.Mpop_3879"/>
<dbReference type="HOGENOM" id="CLU_920739_0_0_5"/>
<dbReference type="AlphaFoldDB" id="B1ZAE6"/>
<name>B1ZAE6_METPB</name>
<evidence type="ECO:0000313" key="2">
    <source>
        <dbReference type="EMBL" id="ACB82006.1"/>
    </source>
</evidence>
<reference evidence="2" key="1">
    <citation type="submission" date="2008-04" db="EMBL/GenBank/DDBJ databases">
        <title>Complete sequence of chromosome of Methylobacterium populi BJ001.</title>
        <authorList>
            <consortium name="US DOE Joint Genome Institute"/>
            <person name="Copeland A."/>
            <person name="Lucas S."/>
            <person name="Lapidus A."/>
            <person name="Glavina del Rio T."/>
            <person name="Dalin E."/>
            <person name="Tice H."/>
            <person name="Bruce D."/>
            <person name="Goodwin L."/>
            <person name="Pitluck S."/>
            <person name="Chertkov O."/>
            <person name="Brettin T."/>
            <person name="Detter J.C."/>
            <person name="Han C."/>
            <person name="Kuske C.R."/>
            <person name="Schmutz J."/>
            <person name="Larimer F."/>
            <person name="Land M."/>
            <person name="Hauser L."/>
            <person name="Kyrpides N."/>
            <person name="Mikhailova N."/>
            <person name="Marx C."/>
            <person name="Richardson P."/>
        </authorList>
    </citation>
    <scope>NUCLEOTIDE SEQUENCE [LARGE SCALE GENOMIC DNA]</scope>
    <source>
        <strain evidence="2">BJ001</strain>
    </source>
</reference>
<accession>B1ZAE6</accession>
<dbReference type="eggNOG" id="ENOG5032WV6">
    <property type="taxonomic scope" value="Bacteria"/>
</dbReference>
<proteinExistence type="predicted"/>
<sequence length="334" mass="36365">MPHTSGSPPAGATDGQTVRSLDPSPPDPSLFQRFIPEIAHRTSGEILTHPDFAAMRPRYVAGTMACYEIASFPGGWQSAAYRVAIISAIICLHAAWDPTDRATWPTLARLKEAGATFGLSSPRQIDDLIARLVETNYVVLERPDADGRLRLLVPTDKLLAWDRVLLSSYYGVLQNLYPDPGYAPAVARDPTFHLAQRRVSVGMFHVIGRFIARNGDIVPFLQMYQGFQVLMRVILMREADAEATIRDGDFSDIMARFGVSRSHVRNILATAEAGGLLAHDGRGRKHLAPTPRGLAAVDRFIADTLASHDMTYRMALASLGAEPARSSGTSATAA</sequence>
<organism evidence="2 3">
    <name type="scientific">Methylorubrum populi (strain ATCC BAA-705 / NCIMB 13946 / BJ001)</name>
    <name type="common">Methylobacterium populi</name>
    <dbReference type="NCBI Taxonomy" id="441620"/>
    <lineage>
        <taxon>Bacteria</taxon>
        <taxon>Pseudomonadati</taxon>
        <taxon>Pseudomonadota</taxon>
        <taxon>Alphaproteobacteria</taxon>
        <taxon>Hyphomicrobiales</taxon>
        <taxon>Methylobacteriaceae</taxon>
        <taxon>Methylorubrum</taxon>
    </lineage>
</organism>
<dbReference type="EMBL" id="CP001029">
    <property type="protein sequence ID" value="ACB82006.1"/>
    <property type="molecule type" value="Genomic_DNA"/>
</dbReference>
<dbReference type="RefSeq" id="WP_012455710.1">
    <property type="nucleotide sequence ID" value="NC_010725.1"/>
</dbReference>
<dbReference type="Proteomes" id="UP000007136">
    <property type="component" value="Chromosome"/>
</dbReference>
<dbReference type="OrthoDB" id="7594252at2"/>
<gene>
    <name evidence="2" type="ordered locus">Mpop_3879</name>
</gene>
<evidence type="ECO:0000256" key="1">
    <source>
        <dbReference type="SAM" id="MobiDB-lite"/>
    </source>
</evidence>
<dbReference type="KEGG" id="mpo:Mpop_3879"/>
<evidence type="ECO:0000313" key="3">
    <source>
        <dbReference type="Proteomes" id="UP000007136"/>
    </source>
</evidence>
<protein>
    <submittedName>
        <fullName evidence="2">Uncharacterized protein</fullName>
    </submittedName>
</protein>